<feature type="transmembrane region" description="Helical" evidence="1">
    <location>
        <begin position="80"/>
        <end position="100"/>
    </location>
</feature>
<keyword evidence="1" id="KW-1133">Transmembrane helix</keyword>
<dbReference type="EMBL" id="JAVRIF010000001">
    <property type="protein sequence ID" value="MDT0602447.1"/>
    <property type="molecule type" value="Genomic_DNA"/>
</dbReference>
<evidence type="ECO:0000313" key="2">
    <source>
        <dbReference type="EMBL" id="MDT0602447.1"/>
    </source>
</evidence>
<comment type="caution">
    <text evidence="2">The sequence shown here is derived from an EMBL/GenBank/DDBJ whole genome shotgun (WGS) entry which is preliminary data.</text>
</comment>
<feature type="transmembrane region" description="Helical" evidence="1">
    <location>
        <begin position="107"/>
        <end position="127"/>
    </location>
</feature>
<organism evidence="2 3">
    <name type="scientific">Thalassotalea castellviae</name>
    <dbReference type="NCBI Taxonomy" id="3075612"/>
    <lineage>
        <taxon>Bacteria</taxon>
        <taxon>Pseudomonadati</taxon>
        <taxon>Pseudomonadota</taxon>
        <taxon>Gammaproteobacteria</taxon>
        <taxon>Alteromonadales</taxon>
        <taxon>Colwelliaceae</taxon>
        <taxon>Thalassotalea</taxon>
    </lineage>
</organism>
<evidence type="ECO:0000313" key="3">
    <source>
        <dbReference type="Proteomes" id="UP001266357"/>
    </source>
</evidence>
<keyword evidence="1" id="KW-0812">Transmembrane</keyword>
<protein>
    <submittedName>
        <fullName evidence="2">M50 family metallopeptidase</fullName>
    </submittedName>
</protein>
<feature type="transmembrane region" description="Helical" evidence="1">
    <location>
        <begin position="198"/>
        <end position="216"/>
    </location>
</feature>
<feature type="transmembrane region" description="Helical" evidence="1">
    <location>
        <begin position="46"/>
        <end position="65"/>
    </location>
</feature>
<proteinExistence type="predicted"/>
<dbReference type="PANTHER" id="PTHR33979">
    <property type="entry name" value="OS02G0221600 PROTEIN"/>
    <property type="match status" value="1"/>
</dbReference>
<dbReference type="InterPro" id="IPR049500">
    <property type="entry name" value="Peptidase_M50B-like"/>
</dbReference>
<name>A0ABU2ZYM6_9GAMM</name>
<feature type="transmembrane region" description="Helical" evidence="1">
    <location>
        <begin position="133"/>
        <end position="149"/>
    </location>
</feature>
<feature type="transmembrane region" description="Helical" evidence="1">
    <location>
        <begin position="158"/>
        <end position="178"/>
    </location>
</feature>
<dbReference type="Pfam" id="PF13398">
    <property type="entry name" value="Peptidase_M50B"/>
    <property type="match status" value="1"/>
</dbReference>
<sequence>MSEKLPSTSFFNQYRFWIIFLSAALLLEVPIVSLPLKWFESYFHEVSHGIAALVTGGSIINIQLFPNGAGLCTTQGGNRLLISFFGYAGAVFWGVAIYYFAAMHQRIAQIFSAVILILLLSTIIFWIRDLLSFAIMAVLLVVIVLKFKLENLQYFQILLQLIGTSVLLNSLKSPWYLIDGRSIGDGASLAQLTGIPEFVWVCIWFTLGGIGVLKLTQLKPR</sequence>
<dbReference type="Proteomes" id="UP001266357">
    <property type="component" value="Unassembled WGS sequence"/>
</dbReference>
<keyword evidence="1" id="KW-0472">Membrane</keyword>
<dbReference type="RefSeq" id="WP_311576697.1">
    <property type="nucleotide sequence ID" value="NZ_JAVRIF010000001.1"/>
</dbReference>
<feature type="transmembrane region" description="Helical" evidence="1">
    <location>
        <begin position="14"/>
        <end position="34"/>
    </location>
</feature>
<evidence type="ECO:0000256" key="1">
    <source>
        <dbReference type="SAM" id="Phobius"/>
    </source>
</evidence>
<gene>
    <name evidence="2" type="ORF">RM573_02455</name>
</gene>
<reference evidence="2 3" key="1">
    <citation type="submission" date="2023-09" db="EMBL/GenBank/DDBJ databases">
        <authorList>
            <person name="Rey-Velasco X."/>
        </authorList>
    </citation>
    <scope>NUCLEOTIDE SEQUENCE [LARGE SCALE GENOMIC DNA]</scope>
    <source>
        <strain evidence="2 3">W431</strain>
    </source>
</reference>
<keyword evidence="3" id="KW-1185">Reference proteome</keyword>
<accession>A0ABU2ZYM6</accession>
<dbReference type="PANTHER" id="PTHR33979:SF2">
    <property type="entry name" value="PEPTIDASE M50B-LIKE-DOMAIN-CONTAINING PROTEIN"/>
    <property type="match status" value="1"/>
</dbReference>